<evidence type="ECO:0000256" key="6">
    <source>
        <dbReference type="ARBA" id="ARBA00023136"/>
    </source>
</evidence>
<dbReference type="GO" id="GO:0009103">
    <property type="term" value="P:lipopolysaccharide biosynthetic process"/>
    <property type="evidence" value="ECO:0007669"/>
    <property type="project" value="TreeGrafter"/>
</dbReference>
<organism evidence="9 10">
    <name type="scientific">Novacetimonas pomaceti</name>
    <dbReference type="NCBI Taxonomy" id="2021998"/>
    <lineage>
        <taxon>Bacteria</taxon>
        <taxon>Pseudomonadati</taxon>
        <taxon>Pseudomonadota</taxon>
        <taxon>Alphaproteobacteria</taxon>
        <taxon>Acetobacterales</taxon>
        <taxon>Acetobacteraceae</taxon>
        <taxon>Novacetimonas</taxon>
    </lineage>
</organism>
<feature type="transmembrane region" description="Helical" evidence="8">
    <location>
        <begin position="301"/>
        <end position="322"/>
    </location>
</feature>
<dbReference type="Proteomes" id="UP000247609">
    <property type="component" value="Unassembled WGS sequence"/>
</dbReference>
<comment type="subcellular location">
    <subcellularLocation>
        <location evidence="1">Cell membrane</location>
        <topology evidence="1">Multi-pass membrane protein</topology>
    </subcellularLocation>
</comment>
<dbReference type="PANTHER" id="PTHR22926">
    <property type="entry name" value="PHOSPHO-N-ACETYLMURAMOYL-PENTAPEPTIDE-TRANSFERASE"/>
    <property type="match status" value="1"/>
</dbReference>
<dbReference type="AlphaFoldDB" id="A0A318QCD7"/>
<feature type="transmembrane region" description="Helical" evidence="8">
    <location>
        <begin position="6"/>
        <end position="26"/>
    </location>
</feature>
<feature type="binding site" evidence="7">
    <location>
        <position position="202"/>
    </location>
    <ligand>
        <name>Mg(2+)</name>
        <dbReference type="ChEBI" id="CHEBI:18420"/>
    </ligand>
</feature>
<dbReference type="Pfam" id="PF00953">
    <property type="entry name" value="Glycos_transf_4"/>
    <property type="match status" value="1"/>
</dbReference>
<keyword evidence="3" id="KW-0808">Transferase</keyword>
<feature type="transmembrane region" description="Helical" evidence="8">
    <location>
        <begin position="100"/>
        <end position="118"/>
    </location>
</feature>
<evidence type="ECO:0000256" key="2">
    <source>
        <dbReference type="ARBA" id="ARBA00022475"/>
    </source>
</evidence>
<dbReference type="GO" id="GO:0044038">
    <property type="term" value="P:cell wall macromolecule biosynthetic process"/>
    <property type="evidence" value="ECO:0007669"/>
    <property type="project" value="TreeGrafter"/>
</dbReference>
<keyword evidence="6 8" id="KW-0472">Membrane</keyword>
<evidence type="ECO:0000256" key="1">
    <source>
        <dbReference type="ARBA" id="ARBA00004651"/>
    </source>
</evidence>
<dbReference type="GO" id="GO:0046872">
    <property type="term" value="F:metal ion binding"/>
    <property type="evidence" value="ECO:0007669"/>
    <property type="project" value="UniProtKB-KW"/>
</dbReference>
<name>A0A318QCD7_9PROT</name>
<dbReference type="GO" id="GO:0016780">
    <property type="term" value="F:phosphotransferase activity, for other substituted phosphate groups"/>
    <property type="evidence" value="ECO:0007669"/>
    <property type="project" value="InterPro"/>
</dbReference>
<dbReference type="EMBL" id="NOXG01000002">
    <property type="protein sequence ID" value="PYD76615.1"/>
    <property type="molecule type" value="Genomic_DNA"/>
</dbReference>
<evidence type="ECO:0000256" key="4">
    <source>
        <dbReference type="ARBA" id="ARBA00022692"/>
    </source>
</evidence>
<keyword evidence="2" id="KW-1003">Cell membrane</keyword>
<feature type="transmembrane region" description="Helical" evidence="8">
    <location>
        <begin position="150"/>
        <end position="167"/>
    </location>
</feature>
<feature type="transmembrane region" description="Helical" evidence="8">
    <location>
        <begin position="203"/>
        <end position="220"/>
    </location>
</feature>
<keyword evidence="4 8" id="KW-0812">Transmembrane</keyword>
<keyword evidence="5 8" id="KW-1133">Transmembrane helix</keyword>
<keyword evidence="7" id="KW-0460">Magnesium</keyword>
<sequence length="333" mass="34922">MATAALSVAIWCLSALLVRVMIRVRVLDHPVARSAHAVAVPTGGGIGVMTAFMAGLLPAFMIWGTGWSSFPVGGFLGGLALLCLVSWYDDIRPQSAAIKLLAQCAAAVTIVLSLHVSYGGQTGIFDIIASIAWLVFMANCVNFMDGLNGLASGTVLCACLMLAWLAPMAGAGVVTPIALAMAIAMTGFMPFNFPHARIFMGDVGSQGCGMVLGTLGLIMGHKGGCWGWSVMVLLLANFMGDVLFTLVRRYYEGESVTTAHRGHLYQIAHRTGLSCAIIAPMAWGGCLLGGSMAWMARAGLVSLPVAFALALGPQVAWAAYVIHRTHTHPIGGW</sequence>
<evidence type="ECO:0000256" key="8">
    <source>
        <dbReference type="SAM" id="Phobius"/>
    </source>
</evidence>
<evidence type="ECO:0000256" key="5">
    <source>
        <dbReference type="ARBA" id="ARBA00022989"/>
    </source>
</evidence>
<dbReference type="InterPro" id="IPR000715">
    <property type="entry name" value="Glycosyl_transferase_4"/>
</dbReference>
<dbReference type="RefSeq" id="WP_110527094.1">
    <property type="nucleotide sequence ID" value="NZ_NOXG01000002.1"/>
</dbReference>
<evidence type="ECO:0000313" key="9">
    <source>
        <dbReference type="EMBL" id="PYD76615.1"/>
    </source>
</evidence>
<protein>
    <recommendedName>
        <fullName evidence="11">Glycosyl transferase</fullName>
    </recommendedName>
</protein>
<keyword evidence="7" id="KW-0479">Metal-binding</keyword>
<accession>A0A318QCD7</accession>
<dbReference type="GO" id="GO:0005886">
    <property type="term" value="C:plasma membrane"/>
    <property type="evidence" value="ECO:0007669"/>
    <property type="project" value="UniProtKB-SubCell"/>
</dbReference>
<dbReference type="GO" id="GO:0071555">
    <property type="term" value="P:cell wall organization"/>
    <property type="evidence" value="ECO:0007669"/>
    <property type="project" value="TreeGrafter"/>
</dbReference>
<evidence type="ECO:0000313" key="10">
    <source>
        <dbReference type="Proteomes" id="UP000247609"/>
    </source>
</evidence>
<feature type="binding site" evidence="7">
    <location>
        <position position="142"/>
    </location>
    <ligand>
        <name>Mg(2+)</name>
        <dbReference type="ChEBI" id="CHEBI:18420"/>
    </ligand>
</feature>
<feature type="transmembrane region" description="Helical" evidence="8">
    <location>
        <begin position="272"/>
        <end position="295"/>
    </location>
</feature>
<reference evidence="9 10" key="1">
    <citation type="submission" date="2017-07" db="EMBL/GenBank/DDBJ databases">
        <title>A draft genome sequence of Komagataeibacter sp. T5K1.</title>
        <authorList>
            <person name="Skraban J."/>
            <person name="Cleenwerck I."/>
            <person name="Vandamme P."/>
            <person name="Trcek J."/>
        </authorList>
    </citation>
    <scope>NUCLEOTIDE SEQUENCE [LARGE SCALE GENOMIC DNA]</scope>
    <source>
        <strain evidence="9 10">T5K1</strain>
    </source>
</reference>
<comment type="caution">
    <text evidence="9">The sequence shown here is derived from an EMBL/GenBank/DDBJ whole genome shotgun (WGS) entry which is preliminary data.</text>
</comment>
<evidence type="ECO:0008006" key="11">
    <source>
        <dbReference type="Google" id="ProtNLM"/>
    </source>
</evidence>
<gene>
    <name evidence="9" type="ORF">CFR71_03620</name>
</gene>
<feature type="transmembrane region" description="Helical" evidence="8">
    <location>
        <begin position="173"/>
        <end position="191"/>
    </location>
</feature>
<feature type="transmembrane region" description="Helical" evidence="8">
    <location>
        <begin position="226"/>
        <end position="251"/>
    </location>
</feature>
<proteinExistence type="predicted"/>
<evidence type="ECO:0000256" key="7">
    <source>
        <dbReference type="PIRSR" id="PIRSR600715-1"/>
    </source>
</evidence>
<dbReference type="PANTHER" id="PTHR22926:SF3">
    <property type="entry name" value="UNDECAPRENYL-PHOSPHATE ALPHA-N-ACETYLGLUCOSAMINYL 1-PHOSPHATE TRANSFERASE"/>
    <property type="match status" value="1"/>
</dbReference>
<feature type="transmembrane region" description="Helical" evidence="8">
    <location>
        <begin position="69"/>
        <end position="88"/>
    </location>
</feature>
<comment type="cofactor">
    <cofactor evidence="7">
        <name>Mg(2+)</name>
        <dbReference type="ChEBI" id="CHEBI:18420"/>
    </cofactor>
</comment>
<feature type="transmembrane region" description="Helical" evidence="8">
    <location>
        <begin position="124"/>
        <end position="143"/>
    </location>
</feature>
<evidence type="ECO:0000256" key="3">
    <source>
        <dbReference type="ARBA" id="ARBA00022679"/>
    </source>
</evidence>
<feature type="transmembrane region" description="Helical" evidence="8">
    <location>
        <begin position="38"/>
        <end position="63"/>
    </location>
</feature>